<name>A0A2N7JUR1_9VIBR</name>
<gene>
    <name evidence="3" type="ORF">BCT49_18510</name>
</gene>
<feature type="region of interest" description="Disordered" evidence="1">
    <location>
        <begin position="90"/>
        <end position="120"/>
    </location>
</feature>
<accession>A0A2N7JUR1</accession>
<feature type="compositionally biased region" description="Basic and acidic residues" evidence="1">
    <location>
        <begin position="106"/>
        <end position="120"/>
    </location>
</feature>
<evidence type="ECO:0000256" key="2">
    <source>
        <dbReference type="SAM" id="SignalP"/>
    </source>
</evidence>
<evidence type="ECO:0000313" key="4">
    <source>
        <dbReference type="Proteomes" id="UP000235406"/>
    </source>
</evidence>
<dbReference type="EMBL" id="MCZK01000173">
    <property type="protein sequence ID" value="PMM62652.1"/>
    <property type="molecule type" value="Genomic_DNA"/>
</dbReference>
<feature type="chain" id="PRO_5014847261" evidence="2">
    <location>
        <begin position="20"/>
        <end position="120"/>
    </location>
</feature>
<dbReference type="AlphaFoldDB" id="A0A2N7JUR1"/>
<protein>
    <submittedName>
        <fullName evidence="3">Uncharacterized protein</fullName>
    </submittedName>
</protein>
<feature type="signal peptide" evidence="2">
    <location>
        <begin position="1"/>
        <end position="19"/>
    </location>
</feature>
<dbReference type="Proteomes" id="UP000235406">
    <property type="component" value="Unassembled WGS sequence"/>
</dbReference>
<keyword evidence="2" id="KW-0732">Signal</keyword>
<proteinExistence type="predicted"/>
<sequence>MSHKTMALMVLSFSSLSQASSFENDELLLKSLIERGVICSGLTYEDNQEALRLYLNAKQVKSIPFDSKKIQETENKNEIANTNKLVNEKTLVNTNKSTNKRQIPKTPKECIKPNSDNRSE</sequence>
<evidence type="ECO:0000313" key="3">
    <source>
        <dbReference type="EMBL" id="PMM62652.1"/>
    </source>
</evidence>
<evidence type="ECO:0000256" key="1">
    <source>
        <dbReference type="SAM" id="MobiDB-lite"/>
    </source>
</evidence>
<comment type="caution">
    <text evidence="3">The sequence shown here is derived from an EMBL/GenBank/DDBJ whole genome shotgun (WGS) entry which is preliminary data.</text>
</comment>
<reference evidence="4" key="1">
    <citation type="submission" date="2016-07" db="EMBL/GenBank/DDBJ databases">
        <title>Nontailed viruses are major unrecognized killers of bacteria in the ocean.</title>
        <authorList>
            <person name="Kauffman K."/>
            <person name="Hussain F."/>
            <person name="Yang J."/>
            <person name="Arevalo P."/>
            <person name="Brown J."/>
            <person name="Cutler M."/>
            <person name="Kelly L."/>
            <person name="Polz M.F."/>
        </authorList>
    </citation>
    <scope>NUCLEOTIDE SEQUENCE [LARGE SCALE GENOMIC DNA]</scope>
    <source>
        <strain evidence="4">10N.261.46.F8</strain>
    </source>
</reference>
<dbReference type="OrthoDB" id="5904230at2"/>
<organism evidence="3 4">
    <name type="scientific">Vibrio lentus</name>
    <dbReference type="NCBI Taxonomy" id="136468"/>
    <lineage>
        <taxon>Bacteria</taxon>
        <taxon>Pseudomonadati</taxon>
        <taxon>Pseudomonadota</taxon>
        <taxon>Gammaproteobacteria</taxon>
        <taxon>Vibrionales</taxon>
        <taxon>Vibrionaceae</taxon>
        <taxon>Vibrio</taxon>
    </lineage>
</organism>
<dbReference type="RefSeq" id="WP_102438608.1">
    <property type="nucleotide sequence ID" value="NZ_CAWNVI010000173.1"/>
</dbReference>